<feature type="transmembrane region" description="Helical" evidence="1">
    <location>
        <begin position="125"/>
        <end position="147"/>
    </location>
</feature>
<evidence type="ECO:0000256" key="1">
    <source>
        <dbReference type="SAM" id="Phobius"/>
    </source>
</evidence>
<protein>
    <submittedName>
        <fullName evidence="2">Uncharacterized protein</fullName>
    </submittedName>
</protein>
<name>A0AAE3FKN8_9CREN</name>
<dbReference type="EMBL" id="JZWS02000003">
    <property type="protein sequence ID" value="MCL7343952.1"/>
    <property type="molecule type" value="Genomic_DNA"/>
</dbReference>
<dbReference type="AlphaFoldDB" id="A0AAE3FKN8"/>
<keyword evidence="1" id="KW-0472">Membrane</keyword>
<comment type="caution">
    <text evidence="2">The sequence shown here is derived from an EMBL/GenBank/DDBJ whole genome shotgun (WGS) entry which is preliminary data.</text>
</comment>
<gene>
    <name evidence="2" type="ORF">TQ35_005180</name>
</gene>
<keyword evidence="1" id="KW-0812">Transmembrane</keyword>
<keyword evidence="1" id="KW-1133">Transmembrane helix</keyword>
<reference evidence="2" key="1">
    <citation type="submission" date="2022-05" db="EMBL/GenBank/DDBJ databases">
        <title>Metagenome Sequencing of an Archaeal-Dominated Microbial Community from a Hot Spring at the Los Azufres Geothermal Field, Mexico.</title>
        <authorList>
            <person name="Marin-Paredes R."/>
            <person name="Martinez-Romero E."/>
            <person name="Servin-Garciduenas L.E."/>
        </authorList>
    </citation>
    <scope>NUCLEOTIDE SEQUENCE</scope>
    <source>
        <strain evidence="2">AZ1-454</strain>
    </source>
</reference>
<accession>A0AAE3FKN8</accession>
<feature type="transmembrane region" description="Helical" evidence="1">
    <location>
        <begin position="153"/>
        <end position="176"/>
    </location>
</feature>
<proteinExistence type="predicted"/>
<evidence type="ECO:0000313" key="2">
    <source>
        <dbReference type="EMBL" id="MCL7343952.1"/>
    </source>
</evidence>
<organism evidence="2">
    <name type="scientific">Candidatus Aramenus sulfurataquae</name>
    <dbReference type="NCBI Taxonomy" id="1326980"/>
    <lineage>
        <taxon>Archaea</taxon>
        <taxon>Thermoproteota</taxon>
        <taxon>Thermoprotei</taxon>
        <taxon>Sulfolobales</taxon>
        <taxon>Sulfolobaceae</taxon>
        <taxon>Candidatus Aramenus</taxon>
    </lineage>
</organism>
<feature type="transmembrane region" description="Helical" evidence="1">
    <location>
        <begin position="12"/>
        <end position="31"/>
    </location>
</feature>
<sequence length="206" mass="23384">MELVAASSVEVTLYELSAILLIEFASSYYVLMNKFLPIREKYGEIRKLLLLRVFKSLVEFLGSEDLLEESMISSSLNISDEDFMDYFEGKLKSIRDGVSYLNKSMEVLERFEVKFRKVQVFFNEVNYLIGIAFSLMVASLLLLLVGVGETGAYYVPVVMVGISMGLEVLGLYYTILSIITVTELRKETWEAAKLKTKSSTLLDLRS</sequence>